<proteinExistence type="predicted"/>
<evidence type="ECO:0000313" key="2">
    <source>
        <dbReference type="Proteomes" id="UP000076798"/>
    </source>
</evidence>
<accession>A0A165X4U5</accession>
<keyword evidence="2" id="KW-1185">Reference proteome</keyword>
<dbReference type="EMBL" id="KV428451">
    <property type="protein sequence ID" value="KZT31826.1"/>
    <property type="molecule type" value="Genomic_DNA"/>
</dbReference>
<evidence type="ECO:0008006" key="3">
    <source>
        <dbReference type="Google" id="ProtNLM"/>
    </source>
</evidence>
<reference evidence="1 2" key="1">
    <citation type="journal article" date="2016" name="Mol. Biol. Evol.">
        <title>Comparative Genomics of Early-Diverging Mushroom-Forming Fungi Provides Insights into the Origins of Lignocellulose Decay Capabilities.</title>
        <authorList>
            <person name="Nagy L.G."/>
            <person name="Riley R."/>
            <person name="Tritt A."/>
            <person name="Adam C."/>
            <person name="Daum C."/>
            <person name="Floudas D."/>
            <person name="Sun H."/>
            <person name="Yadav J.S."/>
            <person name="Pangilinan J."/>
            <person name="Larsson K.H."/>
            <person name="Matsuura K."/>
            <person name="Barry K."/>
            <person name="Labutti K."/>
            <person name="Kuo R."/>
            <person name="Ohm R.A."/>
            <person name="Bhattacharya S.S."/>
            <person name="Shirouzu T."/>
            <person name="Yoshinaga Y."/>
            <person name="Martin F.M."/>
            <person name="Grigoriev I.V."/>
            <person name="Hibbett D.S."/>
        </authorList>
    </citation>
    <scope>NUCLEOTIDE SEQUENCE [LARGE SCALE GENOMIC DNA]</scope>
    <source>
        <strain evidence="1 2">HHB10207 ss-3</strain>
    </source>
</reference>
<organism evidence="1 2">
    <name type="scientific">Sistotremastrum suecicum HHB10207 ss-3</name>
    <dbReference type="NCBI Taxonomy" id="1314776"/>
    <lineage>
        <taxon>Eukaryota</taxon>
        <taxon>Fungi</taxon>
        <taxon>Dikarya</taxon>
        <taxon>Basidiomycota</taxon>
        <taxon>Agaricomycotina</taxon>
        <taxon>Agaricomycetes</taxon>
        <taxon>Sistotremastrales</taxon>
        <taxon>Sistotremastraceae</taxon>
        <taxon>Sistotremastrum</taxon>
    </lineage>
</organism>
<gene>
    <name evidence="1" type="ORF">SISSUDRAFT_1133480</name>
</gene>
<name>A0A165X4U5_9AGAM</name>
<dbReference type="AlphaFoldDB" id="A0A165X4U5"/>
<protein>
    <recommendedName>
        <fullName evidence="3">F-box domain-containing protein</fullName>
    </recommendedName>
</protein>
<dbReference type="Proteomes" id="UP000076798">
    <property type="component" value="Unassembled WGS sequence"/>
</dbReference>
<dbReference type="OrthoDB" id="2269034at2759"/>
<evidence type="ECO:0000313" key="1">
    <source>
        <dbReference type="EMBL" id="KZT31826.1"/>
    </source>
</evidence>
<sequence>MSIDSLPLEILHKIIRDVEVDTIPPDLPAADRLERVLALTHINRTLRIACLGCHSLWSSIFLQWPAGAVEHFLSNAQRLANPDLVVILDTRASGTNDKRRKQRRWARFLEEHMEIIRVLEVRMTVNHGSPGLSAALCDTPAPRLVTFTLDLDQQQTRNANIHRLFNNDAPFLSSARLHACTPFDGLQNFASLVNFAYRVTENNFRGLIDMLGGMPQLESISLKGATRWHDSPLPTHNPPLQPIVLPSCRTLSIRGMNAQRTRYILSKINIPNVSHLDVHETIAEHDNGLVATIFDTLPKLPHIPQLPQEIKVLIIFHSTSLLVGIKGYHFQTDWTNFTFQQLEGPAVFPLLFNVLAHVLGAPAHTLHLQPSSLHIENFITIHEGVGLHLSLPTLNILVGWIFELYPSVQILTLSGNTAPITQAFQQHYSHLLPHLATLNLERSMRDNSPPTQDNASLAILKQTRQLEIQIQGTAVLLGPPPI</sequence>